<proteinExistence type="predicted"/>
<dbReference type="EMBL" id="LXQA010452969">
    <property type="protein sequence ID" value="MCI52794.1"/>
    <property type="molecule type" value="Genomic_DNA"/>
</dbReference>
<feature type="non-terminal residue" evidence="2">
    <location>
        <position position="1"/>
    </location>
</feature>
<feature type="non-terminal residue" evidence="2">
    <location>
        <position position="97"/>
    </location>
</feature>
<accession>A0A392SX45</accession>
<evidence type="ECO:0000313" key="2">
    <source>
        <dbReference type="EMBL" id="MCI52794.1"/>
    </source>
</evidence>
<feature type="compositionally biased region" description="Basic and acidic residues" evidence="1">
    <location>
        <begin position="24"/>
        <end position="88"/>
    </location>
</feature>
<sequence length="97" mass="11315">ANIDLSGSKGALVKQVSDKLNNARKSDDESKGMATECDVKDEITLKSKSDRRVEACRERERIKSRDRDRGRDSEKEREREEAERFKLKDHGHRSRER</sequence>
<evidence type="ECO:0000313" key="3">
    <source>
        <dbReference type="Proteomes" id="UP000265520"/>
    </source>
</evidence>
<organism evidence="2 3">
    <name type="scientific">Trifolium medium</name>
    <dbReference type="NCBI Taxonomy" id="97028"/>
    <lineage>
        <taxon>Eukaryota</taxon>
        <taxon>Viridiplantae</taxon>
        <taxon>Streptophyta</taxon>
        <taxon>Embryophyta</taxon>
        <taxon>Tracheophyta</taxon>
        <taxon>Spermatophyta</taxon>
        <taxon>Magnoliopsida</taxon>
        <taxon>eudicotyledons</taxon>
        <taxon>Gunneridae</taxon>
        <taxon>Pentapetalae</taxon>
        <taxon>rosids</taxon>
        <taxon>fabids</taxon>
        <taxon>Fabales</taxon>
        <taxon>Fabaceae</taxon>
        <taxon>Papilionoideae</taxon>
        <taxon>50 kb inversion clade</taxon>
        <taxon>NPAAA clade</taxon>
        <taxon>Hologalegina</taxon>
        <taxon>IRL clade</taxon>
        <taxon>Trifolieae</taxon>
        <taxon>Trifolium</taxon>
    </lineage>
</organism>
<keyword evidence="3" id="KW-1185">Reference proteome</keyword>
<comment type="caution">
    <text evidence="2">The sequence shown here is derived from an EMBL/GenBank/DDBJ whole genome shotgun (WGS) entry which is preliminary data.</text>
</comment>
<protein>
    <submittedName>
        <fullName evidence="2">Cyclin-L1-1-like</fullName>
    </submittedName>
</protein>
<evidence type="ECO:0000256" key="1">
    <source>
        <dbReference type="SAM" id="MobiDB-lite"/>
    </source>
</evidence>
<feature type="region of interest" description="Disordered" evidence="1">
    <location>
        <begin position="1"/>
        <end position="97"/>
    </location>
</feature>
<dbReference type="Proteomes" id="UP000265520">
    <property type="component" value="Unassembled WGS sequence"/>
</dbReference>
<name>A0A392SX45_9FABA</name>
<reference evidence="2 3" key="1">
    <citation type="journal article" date="2018" name="Front. Plant Sci.">
        <title>Red Clover (Trifolium pratense) and Zigzag Clover (T. medium) - A Picture of Genomic Similarities and Differences.</title>
        <authorList>
            <person name="Dluhosova J."/>
            <person name="Istvanek J."/>
            <person name="Nedelnik J."/>
            <person name="Repkova J."/>
        </authorList>
    </citation>
    <scope>NUCLEOTIDE SEQUENCE [LARGE SCALE GENOMIC DNA]</scope>
    <source>
        <strain evidence="3">cv. 10/8</strain>
        <tissue evidence="2">Leaf</tissue>
    </source>
</reference>
<dbReference type="AlphaFoldDB" id="A0A392SX45"/>